<protein>
    <submittedName>
        <fullName evidence="2">Uncharacterized protein</fullName>
    </submittedName>
</protein>
<feature type="transmembrane region" description="Helical" evidence="1">
    <location>
        <begin position="26"/>
        <end position="45"/>
    </location>
</feature>
<accession>A0A1L6BZU5</accession>
<reference evidence="2" key="1">
    <citation type="journal article" date="2016" name="Vet. Parasitol.">
        <title>The apicoplast genomes of two taxonomic units of Babesia from sheep.</title>
        <authorList>
            <person name="Wang T."/>
            <person name="Guan G."/>
            <person name="Korhonen P.K."/>
            <person name="Koehler A.V."/>
            <person name="Hall R.S."/>
            <person name="Young N.D."/>
            <person name="Yin H."/>
            <person name="Gasser R.B."/>
        </authorList>
    </citation>
    <scope>NUCLEOTIDE SEQUENCE</scope>
</reference>
<name>A0A1L6BZU5_9APIC</name>
<organism evidence="2">
    <name type="scientific">Babesia sp. Lintan</name>
    <dbReference type="NCBI Taxonomy" id="462223"/>
    <lineage>
        <taxon>Eukaryota</taxon>
        <taxon>Sar</taxon>
        <taxon>Alveolata</taxon>
        <taxon>Apicomplexa</taxon>
        <taxon>Aconoidasida</taxon>
        <taxon>Piroplasmida</taxon>
        <taxon>Babesiidae</taxon>
        <taxon>Babesia</taxon>
    </lineage>
</organism>
<gene>
    <name evidence="2" type="ORF">BLAP_19</name>
</gene>
<dbReference type="EMBL" id="KX881915">
    <property type="protein sequence ID" value="APQ42923.1"/>
    <property type="molecule type" value="Genomic_DNA"/>
</dbReference>
<keyword evidence="1" id="KW-0812">Transmembrane</keyword>
<evidence type="ECO:0000256" key="1">
    <source>
        <dbReference type="SAM" id="Phobius"/>
    </source>
</evidence>
<dbReference type="AlphaFoldDB" id="A0A1L6BZU5"/>
<feature type="transmembrane region" description="Helical" evidence="1">
    <location>
        <begin position="114"/>
        <end position="132"/>
    </location>
</feature>
<evidence type="ECO:0000313" key="2">
    <source>
        <dbReference type="EMBL" id="APQ42923.1"/>
    </source>
</evidence>
<keyword evidence="1" id="KW-0472">Membrane</keyword>
<sequence length="134" mass="16234">MLINNFSENSQEHIVTLYKIRRMLKLLVRIQVEAFLNFILFIILYTHRTIKKLIKKYKRESKFQQLFNYFVENQELIFQNILLCTLHPTGILWCIVQAYTLFTMLNKSYDEMNSNFISSLLGIVRAVLFRQFKW</sequence>
<keyword evidence="1" id="KW-1133">Transmembrane helix</keyword>
<feature type="transmembrane region" description="Helical" evidence="1">
    <location>
        <begin position="76"/>
        <end position="102"/>
    </location>
</feature>
<proteinExistence type="predicted"/>